<proteinExistence type="predicted"/>
<evidence type="ECO:0000256" key="3">
    <source>
        <dbReference type="SAM" id="SignalP"/>
    </source>
</evidence>
<evidence type="ECO:0000256" key="2">
    <source>
        <dbReference type="SAM" id="Phobius"/>
    </source>
</evidence>
<reference evidence="4" key="2">
    <citation type="submission" date="2014-05" db="EMBL/GenBank/DDBJ databases">
        <title>The genome sequences of chimpanzee malaria parasites reveal the path to human adaptation.</title>
        <authorList>
            <person name="Otto T.D."/>
            <person name="Rayner J.C."/>
            <person name="Boehme U."/>
            <person name="Pain A."/>
            <person name="Spottiswoode N."/>
            <person name="Sanders M."/>
            <person name="Quail M."/>
            <person name="Ollomo B."/>
            <person name="Renaud F."/>
            <person name="Thomas A.W."/>
            <person name="Prugnolle F."/>
            <person name="Conway D.J."/>
            <person name="Newbold C."/>
            <person name="Berriman M."/>
        </authorList>
    </citation>
    <scope>NUCLEOTIDE SEQUENCE [LARGE SCALE GENOMIC DNA]</scope>
    <source>
        <strain evidence="4">CDC</strain>
    </source>
</reference>
<evidence type="ECO:0000313" key="5">
    <source>
        <dbReference type="Proteomes" id="UP000027581"/>
    </source>
</evidence>
<dbReference type="AlphaFoldDB" id="A0A060RT09"/>
<evidence type="ECO:0008006" key="6">
    <source>
        <dbReference type="Google" id="ProtNLM"/>
    </source>
</evidence>
<keyword evidence="5" id="KW-1185">Reference proteome</keyword>
<dbReference type="Proteomes" id="UP000027581">
    <property type="component" value="Unassembled WGS sequence"/>
</dbReference>
<dbReference type="PhylomeDB" id="A0A060RT09"/>
<keyword evidence="2" id="KW-0812">Transmembrane</keyword>
<feature type="coiled-coil region" evidence="1">
    <location>
        <begin position="70"/>
        <end position="119"/>
    </location>
</feature>
<evidence type="ECO:0000313" key="4">
    <source>
        <dbReference type="EMBL" id="CDO62672.1"/>
    </source>
</evidence>
<keyword evidence="2" id="KW-1133">Transmembrane helix</keyword>
<sequence>MIFIYFKILFFSLLLDTFISSHTNIPRTNKNNSQNATVNKTPVDTIPDLITLDYIRDQLKQIKLIKDEIIKEKLKKIKYLKKKNKDKNKKDHNDTKDEIEKLEKEILDTKILCEDYIKNELKEISLLKDQIVKDKIEKYHWNRGKLIDYELKKLFLEQEKKKLLESYEQYQKEEQEKKKLKEKILKEKLIKRKLKIEKFKNESIIYKLFLEIKNYLVEYINDGPDVELTCAKYFQDLFKKKKGKRKTFFELWSSFYEIIEEKVDKYQIGGYTIGVGIIAAIAKSIHSIVATPMACIKASALSAKLAAGTIQCCKVVTGTAKALCGCANVVHGASAKCIILSGNTFKIFSCTKAAGTCCTASNVVSNCCKLKSLEAACTTIVSPDPATKVVAIIIIVILIIVLMIYLYFLIEKSGILENEHVQKVLSKLGDYYNSQQVLYII</sequence>
<feature type="chain" id="PRO_5001586799" description="Rifin" evidence="3">
    <location>
        <begin position="22"/>
        <end position="441"/>
    </location>
</feature>
<keyword evidence="3" id="KW-0732">Signal</keyword>
<dbReference type="EMBL" id="HG810765">
    <property type="protein sequence ID" value="CDO62672.1"/>
    <property type="molecule type" value="Genomic_DNA"/>
</dbReference>
<organism evidence="4 5">
    <name type="scientific">Plasmodium reichenowi</name>
    <dbReference type="NCBI Taxonomy" id="5854"/>
    <lineage>
        <taxon>Eukaryota</taxon>
        <taxon>Sar</taxon>
        <taxon>Alveolata</taxon>
        <taxon>Apicomplexa</taxon>
        <taxon>Aconoidasida</taxon>
        <taxon>Haemosporida</taxon>
        <taxon>Plasmodiidae</taxon>
        <taxon>Plasmodium</taxon>
        <taxon>Plasmodium (Laverania)</taxon>
    </lineage>
</organism>
<reference evidence="4" key="1">
    <citation type="submission" date="2014-01" db="EMBL/GenBank/DDBJ databases">
        <authorList>
            <person name="Aslett M."/>
        </authorList>
    </citation>
    <scope>NUCLEOTIDE SEQUENCE</scope>
    <source>
        <strain evidence="4">CDC</strain>
    </source>
</reference>
<gene>
    <name evidence="4" type="ORF">PRCDC_0004800</name>
</gene>
<feature type="coiled-coil region" evidence="1">
    <location>
        <begin position="153"/>
        <end position="197"/>
    </location>
</feature>
<dbReference type="VEuPathDB" id="PlasmoDB:PRCDC_0004800"/>
<keyword evidence="1" id="KW-0175">Coiled coil</keyword>
<dbReference type="VEuPathDB" id="PlasmoDB:PRG01_0401800"/>
<feature type="signal peptide" evidence="3">
    <location>
        <begin position="1"/>
        <end position="21"/>
    </location>
</feature>
<accession>A0A060RT09</accession>
<keyword evidence="2" id="KW-0472">Membrane</keyword>
<evidence type="ECO:0000256" key="1">
    <source>
        <dbReference type="SAM" id="Coils"/>
    </source>
</evidence>
<name>A0A060RT09_PLARE</name>
<protein>
    <recommendedName>
        <fullName evidence="6">Rifin</fullName>
    </recommendedName>
</protein>
<feature type="transmembrane region" description="Helical" evidence="2">
    <location>
        <begin position="389"/>
        <end position="410"/>
    </location>
</feature>